<dbReference type="PANTHER" id="PTHR43513">
    <property type="entry name" value="DIHYDROOROTATE DEHYDROGENASE B (NAD(+)), ELECTRON TRANSFER SUBUNIT"/>
    <property type="match status" value="1"/>
</dbReference>
<evidence type="ECO:0000313" key="2">
    <source>
        <dbReference type="EMBL" id="URZ11735.1"/>
    </source>
</evidence>
<dbReference type="Gene3D" id="2.40.30.10">
    <property type="entry name" value="Translation factors"/>
    <property type="match status" value="1"/>
</dbReference>
<dbReference type="GO" id="GO:0016491">
    <property type="term" value="F:oxidoreductase activity"/>
    <property type="evidence" value="ECO:0007669"/>
    <property type="project" value="InterPro"/>
</dbReference>
<dbReference type="NCBIfam" id="NF004470">
    <property type="entry name" value="PRK05802.1"/>
    <property type="match status" value="1"/>
</dbReference>
<dbReference type="InterPro" id="IPR017938">
    <property type="entry name" value="Riboflavin_synthase-like_b-brl"/>
</dbReference>
<accession>A0A1S8L4W8</accession>
<dbReference type="RefSeq" id="WP_077834026.1">
    <property type="nucleotide sequence ID" value="NZ_CP096983.1"/>
</dbReference>
<dbReference type="SUPFAM" id="SSF52343">
    <property type="entry name" value="Ferredoxin reductase-like, C-terminal NADP-linked domain"/>
    <property type="match status" value="1"/>
</dbReference>
<protein>
    <submittedName>
        <fullName evidence="2">Dihydroorotate dehydrogenase B (NAD(+)), electron transfer subunit</fullName>
    </submittedName>
</protein>
<dbReference type="InterPro" id="IPR013112">
    <property type="entry name" value="FAD-bd_8"/>
</dbReference>
<dbReference type="Pfam" id="PF08022">
    <property type="entry name" value="FAD_binding_8"/>
    <property type="match status" value="1"/>
</dbReference>
<dbReference type="KEGG" id="crw:CROST_024520"/>
<gene>
    <name evidence="2" type="primary">pyrK_1</name>
    <name evidence="2" type="ORF">CROST_024520</name>
</gene>
<dbReference type="CDD" id="cd06192">
    <property type="entry name" value="DHOD_e_trans_like"/>
    <property type="match status" value="1"/>
</dbReference>
<dbReference type="InterPro" id="IPR050353">
    <property type="entry name" value="PyrK_electron_transfer"/>
</dbReference>
<dbReference type="AlphaFoldDB" id="A0A1S8L4W8"/>
<evidence type="ECO:0000313" key="3">
    <source>
        <dbReference type="Proteomes" id="UP000190951"/>
    </source>
</evidence>
<dbReference type="PROSITE" id="PS00197">
    <property type="entry name" value="2FE2S_FER_1"/>
    <property type="match status" value="1"/>
</dbReference>
<reference evidence="2 3" key="1">
    <citation type="submission" date="2022-04" db="EMBL/GenBank/DDBJ databases">
        <title>Genome sequence of C. roseum typestrain.</title>
        <authorList>
            <person name="Poehlein A."/>
            <person name="Schoch T."/>
            <person name="Duerre P."/>
            <person name="Daniel R."/>
        </authorList>
    </citation>
    <scope>NUCLEOTIDE SEQUENCE [LARGE SCALE GENOMIC DNA]</scope>
    <source>
        <strain evidence="2 3">DSM 7320</strain>
    </source>
</reference>
<dbReference type="InterPro" id="IPR006058">
    <property type="entry name" value="2Fe2S_fd_BS"/>
</dbReference>
<dbReference type="PANTHER" id="PTHR43513:SF3">
    <property type="entry name" value="DIHYDROOROTATE DEHYDROGENASE B (NAD(+)), ELECTRON TRANSFER SUBUNIT-RELATED"/>
    <property type="match status" value="1"/>
</dbReference>
<keyword evidence="3" id="KW-1185">Reference proteome</keyword>
<dbReference type="SUPFAM" id="SSF63380">
    <property type="entry name" value="Riboflavin synthase domain-like"/>
    <property type="match status" value="1"/>
</dbReference>
<dbReference type="Proteomes" id="UP000190951">
    <property type="component" value="Chromosome"/>
</dbReference>
<sequence length="328" mass="36908">MNYEIIDCIDSGTEYCPCHLAESGNCILCSQLKGKDFCDCTNWKGVCIYQEYTWNGNKAKIGRSEYVCKVLKKELLDANLVSFTILTKKKLTEELLYPGSYVFLRSPKSSRYYSSPISIMEASSDENVIKVVIEVRGTKTKNITDLNENDNIVLRGPYWNGILGLKNVYSAKEGISLVIARGIGEAPIVPVIKKLYSNGNKVVVISDKGKFENSFINKYLEAFSSETYNFNTLNNNGELNYDFKDFLLNFLKFNKVNLIHTSGPNILTSNILEIVSEDVKISCSNNAKMCCGEGICGACTNVYNDDKIKRMCKVQIDPRYLFKGLRSI</sequence>
<dbReference type="InterPro" id="IPR039261">
    <property type="entry name" value="FNR_nucleotide-bd"/>
</dbReference>
<proteinExistence type="predicted"/>
<dbReference type="GO" id="GO:0051537">
    <property type="term" value="F:2 iron, 2 sulfur cluster binding"/>
    <property type="evidence" value="ECO:0007669"/>
    <property type="project" value="InterPro"/>
</dbReference>
<feature type="domain" description="FAD-binding 8" evidence="1">
    <location>
        <begin position="70"/>
        <end position="145"/>
    </location>
</feature>
<dbReference type="EMBL" id="CP096983">
    <property type="protein sequence ID" value="URZ11735.1"/>
    <property type="molecule type" value="Genomic_DNA"/>
</dbReference>
<organism evidence="2 3">
    <name type="scientific">Clostridium felsineum</name>
    <dbReference type="NCBI Taxonomy" id="36839"/>
    <lineage>
        <taxon>Bacteria</taxon>
        <taxon>Bacillati</taxon>
        <taxon>Bacillota</taxon>
        <taxon>Clostridia</taxon>
        <taxon>Eubacteriales</taxon>
        <taxon>Clostridiaceae</taxon>
        <taxon>Clostridium</taxon>
    </lineage>
</organism>
<name>A0A1S8L4W8_9CLOT</name>
<dbReference type="STRING" id="84029.CROST_25330"/>
<dbReference type="Gene3D" id="3.40.50.80">
    <property type="entry name" value="Nucleotide-binding domain of ferredoxin-NADP reductase (FNR) module"/>
    <property type="match status" value="1"/>
</dbReference>
<evidence type="ECO:0000259" key="1">
    <source>
        <dbReference type="Pfam" id="PF08022"/>
    </source>
</evidence>